<evidence type="ECO:0000259" key="7">
    <source>
        <dbReference type="Pfam" id="PF03404"/>
    </source>
</evidence>
<dbReference type="AlphaFoldDB" id="A0A317FHQ8"/>
<dbReference type="InterPro" id="IPR008335">
    <property type="entry name" value="Mopterin_OxRdtase_euk"/>
</dbReference>
<dbReference type="InterPro" id="IPR014756">
    <property type="entry name" value="Ig_E-set"/>
</dbReference>
<dbReference type="InterPro" id="IPR005066">
    <property type="entry name" value="MoCF_OxRdtse_dimer"/>
</dbReference>
<evidence type="ECO:0000313" key="9">
    <source>
        <dbReference type="Proteomes" id="UP000245765"/>
    </source>
</evidence>
<dbReference type="InterPro" id="IPR006311">
    <property type="entry name" value="TAT_signal"/>
</dbReference>
<dbReference type="InterPro" id="IPR000572">
    <property type="entry name" value="OxRdtase_Mopterin-bd_dom"/>
</dbReference>
<accession>A0A317FHQ8</accession>
<dbReference type="EMBL" id="QGNA01000001">
    <property type="protein sequence ID" value="PWS38540.1"/>
    <property type="molecule type" value="Genomic_DNA"/>
</dbReference>
<dbReference type="PRINTS" id="PR00407">
    <property type="entry name" value="EUMOPTERIN"/>
</dbReference>
<evidence type="ECO:0000256" key="1">
    <source>
        <dbReference type="ARBA" id="ARBA00001924"/>
    </source>
</evidence>
<evidence type="ECO:0000256" key="4">
    <source>
        <dbReference type="ARBA" id="ARBA00023002"/>
    </source>
</evidence>
<dbReference type="Gene3D" id="3.90.420.10">
    <property type="entry name" value="Oxidoreductase, molybdopterin-binding domain"/>
    <property type="match status" value="1"/>
</dbReference>
<evidence type="ECO:0000256" key="5">
    <source>
        <dbReference type="SAM" id="MobiDB-lite"/>
    </source>
</evidence>
<organism evidence="8 9">
    <name type="scientific">Falsiroseomonas bella</name>
    <dbReference type="NCBI Taxonomy" id="2184016"/>
    <lineage>
        <taxon>Bacteria</taxon>
        <taxon>Pseudomonadati</taxon>
        <taxon>Pseudomonadota</taxon>
        <taxon>Alphaproteobacteria</taxon>
        <taxon>Acetobacterales</taxon>
        <taxon>Roseomonadaceae</taxon>
        <taxon>Falsiroseomonas</taxon>
    </lineage>
</organism>
<dbReference type="GO" id="GO:0006790">
    <property type="term" value="P:sulfur compound metabolic process"/>
    <property type="evidence" value="ECO:0007669"/>
    <property type="project" value="TreeGrafter"/>
</dbReference>
<dbReference type="GO" id="GO:0020037">
    <property type="term" value="F:heme binding"/>
    <property type="evidence" value="ECO:0007669"/>
    <property type="project" value="TreeGrafter"/>
</dbReference>
<name>A0A317FHQ8_9PROT</name>
<dbReference type="SUPFAM" id="SSF56524">
    <property type="entry name" value="Oxidoreductase molybdopterin-binding domain"/>
    <property type="match status" value="1"/>
</dbReference>
<dbReference type="GO" id="GO:0008482">
    <property type="term" value="F:sulfite oxidase activity"/>
    <property type="evidence" value="ECO:0007669"/>
    <property type="project" value="TreeGrafter"/>
</dbReference>
<keyword evidence="9" id="KW-1185">Reference proteome</keyword>
<protein>
    <submittedName>
        <fullName evidence="8">Sulfite oxidase</fullName>
    </submittedName>
</protein>
<dbReference type="Pfam" id="PF00174">
    <property type="entry name" value="Oxidored_molyb"/>
    <property type="match status" value="1"/>
</dbReference>
<dbReference type="GO" id="GO:0043546">
    <property type="term" value="F:molybdopterin cofactor binding"/>
    <property type="evidence" value="ECO:0007669"/>
    <property type="project" value="TreeGrafter"/>
</dbReference>
<evidence type="ECO:0000256" key="3">
    <source>
        <dbReference type="ARBA" id="ARBA00022723"/>
    </source>
</evidence>
<dbReference type="Proteomes" id="UP000245765">
    <property type="component" value="Unassembled WGS sequence"/>
</dbReference>
<keyword evidence="2" id="KW-0500">Molybdenum</keyword>
<gene>
    <name evidence="8" type="ORF">DFH01_04475</name>
</gene>
<feature type="domain" description="Moybdenum cofactor oxidoreductase dimerisation" evidence="7">
    <location>
        <begin position="279"/>
        <end position="393"/>
    </location>
</feature>
<dbReference type="InterPro" id="IPR036374">
    <property type="entry name" value="OxRdtase_Mopterin-bd_sf"/>
</dbReference>
<feature type="region of interest" description="Disordered" evidence="5">
    <location>
        <begin position="359"/>
        <end position="387"/>
    </location>
</feature>
<proteinExistence type="predicted"/>
<dbReference type="Gene3D" id="2.60.40.650">
    <property type="match status" value="1"/>
</dbReference>
<dbReference type="Pfam" id="PF03404">
    <property type="entry name" value="Mo-co_dimer"/>
    <property type="match status" value="1"/>
</dbReference>
<comment type="cofactor">
    <cofactor evidence="1">
        <name>Mo-molybdopterin</name>
        <dbReference type="ChEBI" id="CHEBI:71302"/>
    </cofactor>
</comment>
<dbReference type="OrthoDB" id="9778777at2"/>
<evidence type="ECO:0000313" key="8">
    <source>
        <dbReference type="EMBL" id="PWS38540.1"/>
    </source>
</evidence>
<keyword evidence="3" id="KW-0479">Metal-binding</keyword>
<dbReference type="CDD" id="cd02110">
    <property type="entry name" value="SO_family_Moco_dimer"/>
    <property type="match status" value="1"/>
</dbReference>
<evidence type="ECO:0000259" key="6">
    <source>
        <dbReference type="Pfam" id="PF00174"/>
    </source>
</evidence>
<dbReference type="GO" id="GO:0030151">
    <property type="term" value="F:molybdenum ion binding"/>
    <property type="evidence" value="ECO:0007669"/>
    <property type="project" value="InterPro"/>
</dbReference>
<sequence>MTPSGIARRRFFVGAAGAGAALGLGGGGAAAQPARGAGGLPDYVAWKDAEDLIVHTPRTIEMKRSAFGSSGITPDTDLFVRNNLPPPDARILEDRDGWEVSVEGVRNPRRVALRELKAMGVESVAAVLQCSGNGRAFFDHKASGTQWRVGAAGNVMWSGVPLRAVAEAMGGVADGMRFITARGGEDIPQGIDPRTVMVERSVPIAAMDRALLAWELNDDPVPLAHGGPLRLVLPGFFGVNNVKYVKRLAFTAEESDAAIQRTGYRVRPVGQRGAPSQPSMWEMTVKSWVTQPLRETADGPVQILGVAFGGARPLRRVEVSTDGGSNWQEARLLGPDLGRYAWRPFALAAELSPGTHLVASRATDEEGNSQPEKMEPNERGYGHNGWRDHAVEITVR</sequence>
<dbReference type="PANTHER" id="PTHR19372">
    <property type="entry name" value="SULFITE REDUCTASE"/>
    <property type="match status" value="1"/>
</dbReference>
<reference evidence="9" key="1">
    <citation type="submission" date="2018-05" db="EMBL/GenBank/DDBJ databases">
        <authorList>
            <person name="Du Z."/>
            <person name="Wang X."/>
        </authorList>
    </citation>
    <scope>NUCLEOTIDE SEQUENCE [LARGE SCALE GENOMIC DNA]</scope>
    <source>
        <strain evidence="9">CQN31</strain>
    </source>
</reference>
<evidence type="ECO:0000256" key="2">
    <source>
        <dbReference type="ARBA" id="ARBA00022505"/>
    </source>
</evidence>
<dbReference type="RefSeq" id="WP_109869161.1">
    <property type="nucleotide sequence ID" value="NZ_QGNA01000001.1"/>
</dbReference>
<dbReference type="SUPFAM" id="SSF81296">
    <property type="entry name" value="E set domains"/>
    <property type="match status" value="1"/>
</dbReference>
<dbReference type="PROSITE" id="PS51318">
    <property type="entry name" value="TAT"/>
    <property type="match status" value="1"/>
</dbReference>
<dbReference type="PANTHER" id="PTHR19372:SF7">
    <property type="entry name" value="SULFITE OXIDASE, MITOCHONDRIAL"/>
    <property type="match status" value="1"/>
</dbReference>
<feature type="compositionally biased region" description="Basic and acidic residues" evidence="5">
    <location>
        <begin position="372"/>
        <end position="387"/>
    </location>
</feature>
<feature type="domain" description="Oxidoreductase molybdopterin-binding" evidence="6">
    <location>
        <begin position="94"/>
        <end position="257"/>
    </location>
</feature>
<comment type="caution">
    <text evidence="8">The sequence shown here is derived from an EMBL/GenBank/DDBJ whole genome shotgun (WGS) entry which is preliminary data.</text>
</comment>
<keyword evidence="4" id="KW-0560">Oxidoreductase</keyword>